<proteinExistence type="predicted"/>
<dbReference type="KEGG" id="aaci:ASQ49_08655"/>
<dbReference type="GeneID" id="88085078"/>
<dbReference type="RefSeq" id="WP_051281576.1">
    <property type="nucleotide sequence ID" value="NZ_CP013126.1"/>
</dbReference>
<dbReference type="GO" id="GO:0009231">
    <property type="term" value="P:riboflavin biosynthetic process"/>
    <property type="evidence" value="ECO:0007669"/>
    <property type="project" value="InterPro"/>
</dbReference>
<dbReference type="Pfam" id="PF01872">
    <property type="entry name" value="RibD_C"/>
    <property type="match status" value="1"/>
</dbReference>
<dbReference type="SUPFAM" id="SSF53597">
    <property type="entry name" value="Dihydrofolate reductase-like"/>
    <property type="match status" value="1"/>
</dbReference>
<protein>
    <submittedName>
        <fullName evidence="1">Riboflavin biosynthesis protein RibD</fullName>
    </submittedName>
</protein>
<dbReference type="OrthoDB" id="3820697at2"/>
<dbReference type="InterPro" id="IPR024072">
    <property type="entry name" value="DHFR-like_dom_sf"/>
</dbReference>
<dbReference type="EMBL" id="CP014352">
    <property type="protein sequence ID" value="AMS05166.1"/>
    <property type="molecule type" value="Genomic_DNA"/>
</dbReference>
<dbReference type="Proteomes" id="UP000075221">
    <property type="component" value="Chromosome"/>
</dbReference>
<dbReference type="InterPro" id="IPR050765">
    <property type="entry name" value="Riboflavin_Biosynth_HTPR"/>
</dbReference>
<organism evidence="1 2">
    <name type="scientific">Acidipropionibacterium acidipropionici</name>
    <dbReference type="NCBI Taxonomy" id="1748"/>
    <lineage>
        <taxon>Bacteria</taxon>
        <taxon>Bacillati</taxon>
        <taxon>Actinomycetota</taxon>
        <taxon>Actinomycetes</taxon>
        <taxon>Propionibacteriales</taxon>
        <taxon>Propionibacteriaceae</taxon>
        <taxon>Acidipropionibacterium</taxon>
    </lineage>
</organism>
<sequence length="222" mass="23678">MMSATVLYMSISVDGFIAGPNVSRTNGLGDGGERLHEWVFGAGRSPADDQAEWFGDHGVHDGGSVADRLTGVDRQVWDEFMATGSVLAGRGTFEPADGWGGDHHDGVPIFILSRHPAPPEFADLPLVSYISDLADAVHRAKAAAGERNVMVHGAGVAQRMLRAGLLDEIQLHMIPVLLGQGRRLFDGLPAEQIELEPLSARQGAQALHLRYAVRRSPSASGA</sequence>
<accession>A0A3S9JAE1</accession>
<gene>
    <name evidence="1" type="ORF">AXH35_06495</name>
</gene>
<dbReference type="GO" id="GO:0008703">
    <property type="term" value="F:5-amino-6-(5-phosphoribosylamino)uracil reductase activity"/>
    <property type="evidence" value="ECO:0007669"/>
    <property type="project" value="InterPro"/>
</dbReference>
<dbReference type="Gene3D" id="3.40.430.10">
    <property type="entry name" value="Dihydrofolate Reductase, subunit A"/>
    <property type="match status" value="1"/>
</dbReference>
<reference evidence="1 2" key="1">
    <citation type="submission" date="2016-02" db="EMBL/GenBank/DDBJ databases">
        <title>Complete Genome Sequence of Propionibacterium acidipropionici ATCC 55737.</title>
        <authorList>
            <person name="Luna Flores C.H."/>
            <person name="Nielsen L.K."/>
            <person name="Marcellin E."/>
        </authorList>
    </citation>
    <scope>NUCLEOTIDE SEQUENCE [LARGE SCALE GENOMIC DNA]</scope>
    <source>
        <strain evidence="1 2">ATCC 55737</strain>
    </source>
</reference>
<evidence type="ECO:0000313" key="2">
    <source>
        <dbReference type="Proteomes" id="UP000075221"/>
    </source>
</evidence>
<dbReference type="PANTHER" id="PTHR38011">
    <property type="entry name" value="DIHYDROFOLATE REDUCTASE FAMILY PROTEIN (AFU_ORTHOLOGUE AFUA_8G06820)"/>
    <property type="match status" value="1"/>
</dbReference>
<dbReference type="InterPro" id="IPR002734">
    <property type="entry name" value="RibDG_C"/>
</dbReference>
<name>A0A3S9JAE1_9ACTN</name>
<dbReference type="PANTHER" id="PTHR38011:SF12">
    <property type="entry name" value="BIFUNCTIONAL DEAMINASE-REDUCTASE DOMAIN PROTEIN"/>
    <property type="match status" value="1"/>
</dbReference>
<evidence type="ECO:0000313" key="1">
    <source>
        <dbReference type="EMBL" id="AMS05166.1"/>
    </source>
</evidence>
<dbReference type="AlphaFoldDB" id="A0A3S9JAE1"/>